<comment type="caution">
    <text evidence="1">The sequence shown here is derived from an EMBL/GenBank/DDBJ whole genome shotgun (WGS) entry which is preliminary data.</text>
</comment>
<evidence type="ECO:0000313" key="2">
    <source>
        <dbReference type="Proteomes" id="UP000438760"/>
    </source>
</evidence>
<dbReference type="AlphaFoldDB" id="A0A6I3LRA3"/>
<organism evidence="1 2">
    <name type="scientific">Myroides albus</name>
    <dbReference type="NCBI Taxonomy" id="2562892"/>
    <lineage>
        <taxon>Bacteria</taxon>
        <taxon>Pseudomonadati</taxon>
        <taxon>Bacteroidota</taxon>
        <taxon>Flavobacteriia</taxon>
        <taxon>Flavobacteriales</taxon>
        <taxon>Flavobacteriaceae</taxon>
        <taxon>Myroides</taxon>
    </lineage>
</organism>
<dbReference type="EMBL" id="WMJX01000026">
    <property type="protein sequence ID" value="MTG98692.1"/>
    <property type="molecule type" value="Genomic_DNA"/>
</dbReference>
<dbReference type="RefSeq" id="WP_155092714.1">
    <property type="nucleotide sequence ID" value="NZ_WMJX01000026.1"/>
</dbReference>
<protein>
    <submittedName>
        <fullName evidence="1">Uncharacterized protein</fullName>
    </submittedName>
</protein>
<name>A0A6I3LRA3_9FLAO</name>
<keyword evidence="2" id="KW-1185">Reference proteome</keyword>
<sequence>MGSNDYHNGIISKDIAKRTCLDPLSYLEDIQHEEAKQVPKKRDTLLEYLLKITLYKKTKIT</sequence>
<gene>
    <name evidence="1" type="ORF">GJV76_11230</name>
</gene>
<proteinExistence type="predicted"/>
<evidence type="ECO:0000313" key="1">
    <source>
        <dbReference type="EMBL" id="MTG98692.1"/>
    </source>
</evidence>
<dbReference type="Proteomes" id="UP000438760">
    <property type="component" value="Unassembled WGS sequence"/>
</dbReference>
<reference evidence="1 2" key="1">
    <citation type="submission" date="2019-11" db="EMBL/GenBank/DDBJ databases">
        <title>Genome of Strain BIT-d1.</title>
        <authorList>
            <person name="Yang Y."/>
        </authorList>
    </citation>
    <scope>NUCLEOTIDE SEQUENCE [LARGE SCALE GENOMIC DNA]</scope>
    <source>
        <strain evidence="1 2">BIT-d1</strain>
    </source>
</reference>
<accession>A0A6I3LRA3</accession>